<protein>
    <recommendedName>
        <fullName evidence="1">Dynamin N-terminal domain-containing protein</fullName>
    </recommendedName>
</protein>
<dbReference type="RefSeq" id="WP_183008709.1">
    <property type="nucleotide sequence ID" value="NZ_JABEQP010000003.1"/>
</dbReference>
<accession>A0A7W4JYZ8</accession>
<comment type="caution">
    <text evidence="2">The sequence shown here is derived from an EMBL/GenBank/DDBJ whole genome shotgun (WGS) entry which is preliminary data.</text>
</comment>
<reference evidence="2 3" key="1">
    <citation type="submission" date="2020-04" db="EMBL/GenBank/DDBJ databases">
        <title>Description of novel Gluconacetobacter.</title>
        <authorList>
            <person name="Sombolestani A."/>
        </authorList>
    </citation>
    <scope>NUCLEOTIDE SEQUENCE [LARGE SCALE GENOMIC DNA]</scope>
    <source>
        <strain evidence="2 3">LMG 22058</strain>
    </source>
</reference>
<evidence type="ECO:0000313" key="2">
    <source>
        <dbReference type="EMBL" id="MBB2197279.1"/>
    </source>
</evidence>
<dbReference type="InterPro" id="IPR045063">
    <property type="entry name" value="Dynamin_N"/>
</dbReference>
<dbReference type="AlphaFoldDB" id="A0A7W4JYZ8"/>
<evidence type="ECO:0000313" key="3">
    <source>
        <dbReference type="Proteomes" id="UP000530320"/>
    </source>
</evidence>
<dbReference type="Pfam" id="PF00350">
    <property type="entry name" value="Dynamin_N"/>
    <property type="match status" value="1"/>
</dbReference>
<dbReference type="SUPFAM" id="SSF52540">
    <property type="entry name" value="P-loop containing nucleoside triphosphate hydrolases"/>
    <property type="match status" value="1"/>
</dbReference>
<dbReference type="InterPro" id="IPR027417">
    <property type="entry name" value="P-loop_NTPase"/>
</dbReference>
<sequence length="626" mass="68394">MMFSFDGQDFKNRNDLLGFISALESRDGNAIITVAEHALYQMKKDLDEAFGRIDQATQAMENQVEAVIAARKTRLDGEDSLEEMGLPALCDERGAWIAAITAYHKKISSKVEEYRHRSLFSLKHGQGRMACVFGKVKAGKSSLGNFVAYGIISPDADSIKSISPQPTFFYETSSGLDEKMSSEIMAKQRAFGIGIAETTSSIQGFSLPGFTWVDTPGVDSVNAANGDLAYQYVDASDLIIYTLNSSSPQRESDRTKILSFLRSGKPLLLVITASDTTEEDEDSDGNIIRILTMKSDSVRQEQCEGVRAFIESAFEPQEVGRYKFSVVSVSARFACEGNGSPETLWCQSGMQNFFMTIAQIFKDQGDCAGMVTSLRDTKECMKEVMALFAKFDAESAIFLKDIMSFKKKLGEYCRRVAHEMASMKIDEICARAEEMAEGERNEDLYAVLKKYRTSSTNSFCKIVANKYGHTAPIKPKFMCSSVSSIRKYEDIYSVTKRESSMGKGIGSTAGTAVGGVIGLVGGPIGAVIGSAVGSFVGGLGGSLFDGESETKILTGDNRAVVAASANSLFEAWMTEVSGPIEKWVNDWISPNTTQSIGELSIVTKKYKKVFNTILENLEEELNDVAA</sequence>
<dbReference type="Gene3D" id="3.40.50.300">
    <property type="entry name" value="P-loop containing nucleotide triphosphate hydrolases"/>
    <property type="match status" value="1"/>
</dbReference>
<organism evidence="2 3">
    <name type="scientific">Gluconacetobacter dulcium</name>
    <dbReference type="NCBI Taxonomy" id="2729096"/>
    <lineage>
        <taxon>Bacteria</taxon>
        <taxon>Pseudomonadati</taxon>
        <taxon>Pseudomonadota</taxon>
        <taxon>Alphaproteobacteria</taxon>
        <taxon>Acetobacterales</taxon>
        <taxon>Acetobacteraceae</taxon>
        <taxon>Gluconacetobacter</taxon>
    </lineage>
</organism>
<dbReference type="EMBL" id="JABEQP010000003">
    <property type="protein sequence ID" value="MBB2197279.1"/>
    <property type="molecule type" value="Genomic_DNA"/>
</dbReference>
<feature type="domain" description="Dynamin N-terminal" evidence="1">
    <location>
        <begin position="197"/>
        <end position="271"/>
    </location>
</feature>
<proteinExistence type="predicted"/>
<dbReference type="Proteomes" id="UP000530320">
    <property type="component" value="Unassembled WGS sequence"/>
</dbReference>
<name>A0A7W4JYZ8_9PROT</name>
<evidence type="ECO:0000259" key="1">
    <source>
        <dbReference type="Pfam" id="PF00350"/>
    </source>
</evidence>
<gene>
    <name evidence="2" type="ORF">HLH44_07365</name>
</gene>